<feature type="active site" description="Proton donor/acceptor" evidence="1">
    <location>
        <position position="79"/>
    </location>
</feature>
<feature type="active site" description="Tele-phosphohistidine intermediate" evidence="1">
    <location>
        <position position="8"/>
    </location>
</feature>
<dbReference type="RefSeq" id="WP_133444640.1">
    <property type="nucleotide sequence ID" value="NZ_SCWB01000025.1"/>
</dbReference>
<dbReference type="Gene3D" id="3.40.50.1240">
    <property type="entry name" value="Phosphoglycerate mutase-like"/>
    <property type="match status" value="1"/>
</dbReference>
<feature type="binding site" evidence="2">
    <location>
        <position position="54"/>
    </location>
    <ligand>
        <name>substrate</name>
    </ligand>
</feature>
<dbReference type="SMART" id="SM00855">
    <property type="entry name" value="PGAM"/>
    <property type="match status" value="1"/>
</dbReference>
<dbReference type="PANTHER" id="PTHR48100:SF59">
    <property type="entry name" value="ADENOSYLCOBALAMIN_ALPHA-RIBAZOLE PHOSPHATASE"/>
    <property type="match status" value="1"/>
</dbReference>
<dbReference type="EMBL" id="SCWB01000025">
    <property type="protein sequence ID" value="TDM05168.1"/>
    <property type="molecule type" value="Genomic_DNA"/>
</dbReference>
<accession>A0A4R6BS21</accession>
<dbReference type="CDD" id="cd07067">
    <property type="entry name" value="HP_PGM_like"/>
    <property type="match status" value="1"/>
</dbReference>
<evidence type="ECO:0000256" key="2">
    <source>
        <dbReference type="PIRSR" id="PIRSR613078-2"/>
    </source>
</evidence>
<dbReference type="AlphaFoldDB" id="A0A4R6BS21"/>
<dbReference type="Pfam" id="PF00300">
    <property type="entry name" value="His_Phos_1"/>
    <property type="match status" value="1"/>
</dbReference>
<comment type="caution">
    <text evidence="3">The sequence shown here is derived from an EMBL/GenBank/DDBJ whole genome shotgun (WGS) entry which is preliminary data.</text>
</comment>
<dbReference type="PIRSF" id="PIRSF000709">
    <property type="entry name" value="6PFK_2-Ptase"/>
    <property type="match status" value="1"/>
</dbReference>
<dbReference type="OrthoDB" id="9782128at2"/>
<dbReference type="InterPro" id="IPR013078">
    <property type="entry name" value="His_Pase_superF_clade-1"/>
</dbReference>
<gene>
    <name evidence="3" type="ORF">ERX29_10555</name>
</gene>
<keyword evidence="4" id="KW-1185">Reference proteome</keyword>
<sequence>MFVYLLRHGQDTLDKRGGWSREPLTSMGIEQVKETSNKLKGIQFDKVLSSDLIRTVETTKILKDILNLKDIVYYQELREVNNGILAGMDNEIAEKRFPGLYWNTLKWDENYPNGESPKAFYERVKVFWERIKKETPEDSTILIVAHQGVFEVIQNLENGTDYTNKKQSYTVKTGEFVVLDI</sequence>
<evidence type="ECO:0000256" key="1">
    <source>
        <dbReference type="PIRSR" id="PIRSR613078-1"/>
    </source>
</evidence>
<reference evidence="3 4" key="1">
    <citation type="submission" date="2019-01" db="EMBL/GenBank/DDBJ databases">
        <title>Draft genome sequences of the type strains of six Macrococcus species.</title>
        <authorList>
            <person name="Mazhar S."/>
            <person name="Altermann E."/>
            <person name="Hill C."/>
            <person name="Mcauliffe O."/>
        </authorList>
    </citation>
    <scope>NUCLEOTIDE SEQUENCE [LARGE SCALE GENOMIC DNA]</scope>
    <source>
        <strain evidence="3 4">CCM4815</strain>
    </source>
</reference>
<evidence type="ECO:0000313" key="3">
    <source>
        <dbReference type="EMBL" id="TDM05168.1"/>
    </source>
</evidence>
<protein>
    <submittedName>
        <fullName evidence="3">Histidine phosphatase family protein</fullName>
    </submittedName>
</protein>
<organism evidence="3 4">
    <name type="scientific">Macrococcus lamae</name>
    <dbReference type="NCBI Taxonomy" id="198484"/>
    <lineage>
        <taxon>Bacteria</taxon>
        <taxon>Bacillati</taxon>
        <taxon>Bacillota</taxon>
        <taxon>Bacilli</taxon>
        <taxon>Bacillales</taxon>
        <taxon>Staphylococcaceae</taxon>
        <taxon>Macrococcus</taxon>
    </lineage>
</organism>
<name>A0A4R6BS21_9STAP</name>
<dbReference type="SUPFAM" id="SSF53254">
    <property type="entry name" value="Phosphoglycerate mutase-like"/>
    <property type="match status" value="1"/>
</dbReference>
<dbReference type="Proteomes" id="UP000294802">
    <property type="component" value="Unassembled WGS sequence"/>
</dbReference>
<dbReference type="PANTHER" id="PTHR48100">
    <property type="entry name" value="BROAD-SPECIFICITY PHOSPHATASE YOR283W-RELATED"/>
    <property type="match status" value="1"/>
</dbReference>
<dbReference type="GO" id="GO:0016791">
    <property type="term" value="F:phosphatase activity"/>
    <property type="evidence" value="ECO:0007669"/>
    <property type="project" value="TreeGrafter"/>
</dbReference>
<proteinExistence type="predicted"/>
<evidence type="ECO:0000313" key="4">
    <source>
        <dbReference type="Proteomes" id="UP000294802"/>
    </source>
</evidence>
<dbReference type="InterPro" id="IPR050275">
    <property type="entry name" value="PGM_Phosphatase"/>
</dbReference>
<dbReference type="InterPro" id="IPR029033">
    <property type="entry name" value="His_PPase_superfam"/>
</dbReference>
<dbReference type="GO" id="GO:0005737">
    <property type="term" value="C:cytoplasm"/>
    <property type="evidence" value="ECO:0007669"/>
    <property type="project" value="TreeGrafter"/>
</dbReference>